<feature type="domain" description="PAC" evidence="14">
    <location>
        <begin position="114"/>
        <end position="166"/>
    </location>
</feature>
<dbReference type="InterPro" id="IPR000700">
    <property type="entry name" value="PAS-assoc_C"/>
</dbReference>
<dbReference type="SMART" id="SM00091">
    <property type="entry name" value="PAS"/>
    <property type="match status" value="3"/>
</dbReference>
<evidence type="ECO:0000256" key="9">
    <source>
        <dbReference type="ARBA" id="ARBA00022989"/>
    </source>
</evidence>
<dbReference type="InterPro" id="IPR003594">
    <property type="entry name" value="HATPase_dom"/>
</dbReference>
<dbReference type="Pfam" id="PF02518">
    <property type="entry name" value="HATPase_c"/>
    <property type="match status" value="1"/>
</dbReference>
<dbReference type="GO" id="GO:0000155">
    <property type="term" value="F:phosphorelay sensor kinase activity"/>
    <property type="evidence" value="ECO:0007669"/>
    <property type="project" value="InterPro"/>
</dbReference>
<dbReference type="Gene3D" id="1.10.287.130">
    <property type="match status" value="1"/>
</dbReference>
<keyword evidence="9" id="KW-1133">Transmembrane helix</keyword>
<dbReference type="CDD" id="cd00082">
    <property type="entry name" value="HisKA"/>
    <property type="match status" value="1"/>
</dbReference>
<keyword evidence="11" id="KW-0472">Membrane</keyword>
<dbReference type="InterPro" id="IPR036890">
    <property type="entry name" value="HATPase_C_sf"/>
</dbReference>
<name>A0A1G6CA98_9BACT</name>
<evidence type="ECO:0000256" key="5">
    <source>
        <dbReference type="ARBA" id="ARBA00022692"/>
    </source>
</evidence>
<feature type="domain" description="PAC" evidence="14">
    <location>
        <begin position="257"/>
        <end position="310"/>
    </location>
</feature>
<dbReference type="SUPFAM" id="SSF47384">
    <property type="entry name" value="Homodimeric domain of signal transducing histidine kinase"/>
    <property type="match status" value="1"/>
</dbReference>
<dbReference type="PROSITE" id="PS50109">
    <property type="entry name" value="HIS_KIN"/>
    <property type="match status" value="1"/>
</dbReference>
<keyword evidence="7" id="KW-0418">Kinase</keyword>
<feature type="domain" description="PAS" evidence="13">
    <location>
        <begin position="42"/>
        <end position="96"/>
    </location>
</feature>
<evidence type="ECO:0000259" key="14">
    <source>
        <dbReference type="PROSITE" id="PS50113"/>
    </source>
</evidence>
<accession>A0A1G6CA98</accession>
<dbReference type="OrthoDB" id="9787818at2"/>
<dbReference type="GO" id="GO:0006355">
    <property type="term" value="P:regulation of DNA-templated transcription"/>
    <property type="evidence" value="ECO:0007669"/>
    <property type="project" value="InterPro"/>
</dbReference>
<organism evidence="15 16">
    <name type="scientific">Desulfonatronum thiosulfatophilum</name>
    <dbReference type="NCBI Taxonomy" id="617002"/>
    <lineage>
        <taxon>Bacteria</taxon>
        <taxon>Pseudomonadati</taxon>
        <taxon>Thermodesulfobacteriota</taxon>
        <taxon>Desulfovibrionia</taxon>
        <taxon>Desulfovibrionales</taxon>
        <taxon>Desulfonatronaceae</taxon>
        <taxon>Desulfonatronum</taxon>
    </lineage>
</organism>
<dbReference type="RefSeq" id="WP_092119307.1">
    <property type="nucleotide sequence ID" value="NZ_FMXO01000007.1"/>
</dbReference>
<dbReference type="CDD" id="cd00130">
    <property type="entry name" value="PAS"/>
    <property type="match status" value="2"/>
</dbReference>
<evidence type="ECO:0000259" key="13">
    <source>
        <dbReference type="PROSITE" id="PS50112"/>
    </source>
</evidence>
<evidence type="ECO:0000259" key="12">
    <source>
        <dbReference type="PROSITE" id="PS50109"/>
    </source>
</evidence>
<dbReference type="EC" id="2.7.13.3" evidence="3"/>
<evidence type="ECO:0000256" key="7">
    <source>
        <dbReference type="ARBA" id="ARBA00022777"/>
    </source>
</evidence>
<dbReference type="InterPro" id="IPR005467">
    <property type="entry name" value="His_kinase_dom"/>
</dbReference>
<protein>
    <recommendedName>
        <fullName evidence="3">histidine kinase</fullName>
        <ecNumber evidence="3">2.7.13.3</ecNumber>
    </recommendedName>
</protein>
<evidence type="ECO:0000256" key="3">
    <source>
        <dbReference type="ARBA" id="ARBA00012438"/>
    </source>
</evidence>
<dbReference type="SMART" id="SM00388">
    <property type="entry name" value="HisKA"/>
    <property type="match status" value="1"/>
</dbReference>
<dbReference type="GO" id="GO:0007234">
    <property type="term" value="P:osmosensory signaling via phosphorelay pathway"/>
    <property type="evidence" value="ECO:0007669"/>
    <property type="project" value="TreeGrafter"/>
</dbReference>
<proteinExistence type="predicted"/>
<dbReference type="Pfam" id="PF00989">
    <property type="entry name" value="PAS"/>
    <property type="match status" value="2"/>
</dbReference>
<dbReference type="Gene3D" id="3.30.565.10">
    <property type="entry name" value="Histidine kinase-like ATPase, C-terminal domain"/>
    <property type="match status" value="1"/>
</dbReference>
<evidence type="ECO:0000256" key="6">
    <source>
        <dbReference type="ARBA" id="ARBA00022741"/>
    </source>
</evidence>
<feature type="domain" description="Histidine kinase" evidence="12">
    <location>
        <begin position="444"/>
        <end position="660"/>
    </location>
</feature>
<dbReference type="InterPro" id="IPR035965">
    <property type="entry name" value="PAS-like_dom_sf"/>
</dbReference>
<dbReference type="Pfam" id="PF00512">
    <property type="entry name" value="HisKA"/>
    <property type="match status" value="1"/>
</dbReference>
<dbReference type="InterPro" id="IPR013767">
    <property type="entry name" value="PAS_fold"/>
</dbReference>
<keyword evidence="8" id="KW-0067">ATP-binding</keyword>
<dbReference type="GO" id="GO:0016020">
    <property type="term" value="C:membrane"/>
    <property type="evidence" value="ECO:0007669"/>
    <property type="project" value="UniProtKB-SubCell"/>
</dbReference>
<comment type="subcellular location">
    <subcellularLocation>
        <location evidence="2">Membrane</location>
        <topology evidence="2">Multi-pass membrane protein</topology>
    </subcellularLocation>
</comment>
<keyword evidence="6" id="KW-0547">Nucleotide-binding</keyword>
<dbReference type="STRING" id="617002.SAMN05660653_01440"/>
<dbReference type="InterPro" id="IPR036097">
    <property type="entry name" value="HisK_dim/P_sf"/>
</dbReference>
<evidence type="ECO:0000256" key="1">
    <source>
        <dbReference type="ARBA" id="ARBA00000085"/>
    </source>
</evidence>
<dbReference type="PANTHER" id="PTHR42878:SF7">
    <property type="entry name" value="SENSOR HISTIDINE KINASE GLRK"/>
    <property type="match status" value="1"/>
</dbReference>
<evidence type="ECO:0000256" key="4">
    <source>
        <dbReference type="ARBA" id="ARBA00022679"/>
    </source>
</evidence>
<dbReference type="InterPro" id="IPR003661">
    <property type="entry name" value="HisK_dim/P_dom"/>
</dbReference>
<keyword evidence="5" id="KW-0812">Transmembrane</keyword>
<keyword evidence="4" id="KW-0808">Transferase</keyword>
<dbReference type="GO" id="GO:0030295">
    <property type="term" value="F:protein kinase activator activity"/>
    <property type="evidence" value="ECO:0007669"/>
    <property type="project" value="TreeGrafter"/>
</dbReference>
<evidence type="ECO:0000313" key="16">
    <source>
        <dbReference type="Proteomes" id="UP000198771"/>
    </source>
</evidence>
<dbReference type="SMART" id="SM00387">
    <property type="entry name" value="HATPase_c"/>
    <property type="match status" value="1"/>
</dbReference>
<dbReference type="PROSITE" id="PS50112">
    <property type="entry name" value="PAS"/>
    <property type="match status" value="2"/>
</dbReference>
<evidence type="ECO:0000313" key="15">
    <source>
        <dbReference type="EMBL" id="SDB29827.1"/>
    </source>
</evidence>
<evidence type="ECO:0000256" key="11">
    <source>
        <dbReference type="ARBA" id="ARBA00023136"/>
    </source>
</evidence>
<evidence type="ECO:0000256" key="8">
    <source>
        <dbReference type="ARBA" id="ARBA00022840"/>
    </source>
</evidence>
<dbReference type="InterPro" id="IPR000014">
    <property type="entry name" value="PAS"/>
</dbReference>
<dbReference type="EMBL" id="FMXO01000007">
    <property type="protein sequence ID" value="SDB29827.1"/>
    <property type="molecule type" value="Genomic_DNA"/>
</dbReference>
<reference evidence="15 16" key="1">
    <citation type="submission" date="2016-10" db="EMBL/GenBank/DDBJ databases">
        <authorList>
            <person name="de Groot N.N."/>
        </authorList>
    </citation>
    <scope>NUCLEOTIDE SEQUENCE [LARGE SCALE GENOMIC DNA]</scope>
    <source>
        <strain evidence="15 16">ASO4-2</strain>
    </source>
</reference>
<dbReference type="Proteomes" id="UP000198771">
    <property type="component" value="Unassembled WGS sequence"/>
</dbReference>
<sequence length="663" mass="74378">MPGPQDEVTRLQAALDAANAEIALLVSGNREDRLVIEALRGSEANLRALFDDAPEAIFIISPNEATIDLNQAAEQLFRASKEQLKIMNLRKELFRPRGPLEKFDEIRLRLDADQPIDFQWVAKRPDGSLFPVEVTLKKTAWNGQEAFLVTLQDITRRRQAKNLLRQRRKQLAVLLDGNPIATFVIDTSHRVIFWNKACEILTGVPKAQCLGKPTDSRIFYSGLVRPVLADLVLDMDRDTIQELYKDKNLKPSSFIPEAFEATDRLTIQGSPRSIYFLAARCRDEGGRVVGAIETIQDITERTMAEQALIASKKLLTEVTANIPGVVYQYRVGSHNHGQFTFISDGLRSLFGLPPEIAIQDPEPFFSMAGPDVRKQFAASLSPAKPSASLVEFEFALDSAGGKKWFRNSALASTGKDGQILWNGMLTDITELKRMEMMRVDVERMIRHDLKSPLTGIGGLAKVMLRDDLTDRQREIVATIYQSAMKLLHMIGHSMALFKMEEQTYRLQPEPLDLIKLLRSLHEEFQPSARAKGLRFTYLLNHASLTWENTLQIFGEAILLESLFANLIQNAVDAAPDGSVITIAVSSTEQHHEIDIHNFGAIPEQIRHNFFERYVTCDKSHGTGIGTYSAMLIARTHQGDIRFTSSEEQGTHLIVSLPKSFDAT</sequence>
<keyword evidence="16" id="KW-1185">Reference proteome</keyword>
<dbReference type="GO" id="GO:0005524">
    <property type="term" value="F:ATP binding"/>
    <property type="evidence" value="ECO:0007669"/>
    <property type="project" value="UniProtKB-KW"/>
</dbReference>
<dbReference type="NCBIfam" id="TIGR00229">
    <property type="entry name" value="sensory_box"/>
    <property type="match status" value="1"/>
</dbReference>
<dbReference type="GO" id="GO:0000156">
    <property type="term" value="F:phosphorelay response regulator activity"/>
    <property type="evidence" value="ECO:0007669"/>
    <property type="project" value="TreeGrafter"/>
</dbReference>
<evidence type="ECO:0000256" key="2">
    <source>
        <dbReference type="ARBA" id="ARBA00004141"/>
    </source>
</evidence>
<gene>
    <name evidence="15" type="ORF">SAMN05660653_01440</name>
</gene>
<evidence type="ECO:0000256" key="10">
    <source>
        <dbReference type="ARBA" id="ARBA00023012"/>
    </source>
</evidence>
<feature type="domain" description="PAS" evidence="13">
    <location>
        <begin position="167"/>
        <end position="252"/>
    </location>
</feature>
<dbReference type="PROSITE" id="PS50113">
    <property type="entry name" value="PAC"/>
    <property type="match status" value="2"/>
</dbReference>
<dbReference type="SMART" id="SM00086">
    <property type="entry name" value="PAC"/>
    <property type="match status" value="2"/>
</dbReference>
<dbReference type="Gene3D" id="3.30.450.20">
    <property type="entry name" value="PAS domain"/>
    <property type="match status" value="3"/>
</dbReference>
<dbReference type="PANTHER" id="PTHR42878">
    <property type="entry name" value="TWO-COMPONENT HISTIDINE KINASE"/>
    <property type="match status" value="1"/>
</dbReference>
<comment type="catalytic activity">
    <reaction evidence="1">
        <text>ATP + protein L-histidine = ADP + protein N-phospho-L-histidine.</text>
        <dbReference type="EC" id="2.7.13.3"/>
    </reaction>
</comment>
<dbReference type="InterPro" id="IPR001610">
    <property type="entry name" value="PAC"/>
</dbReference>
<dbReference type="InterPro" id="IPR050351">
    <property type="entry name" value="BphY/WalK/GraS-like"/>
</dbReference>
<dbReference type="AlphaFoldDB" id="A0A1G6CA98"/>
<dbReference type="SUPFAM" id="SSF55785">
    <property type="entry name" value="PYP-like sensor domain (PAS domain)"/>
    <property type="match status" value="3"/>
</dbReference>
<keyword evidence="10" id="KW-0902">Two-component regulatory system</keyword>
<dbReference type="SUPFAM" id="SSF55874">
    <property type="entry name" value="ATPase domain of HSP90 chaperone/DNA topoisomerase II/histidine kinase"/>
    <property type="match status" value="1"/>
</dbReference>